<dbReference type="Proteomes" id="UP000465263">
    <property type="component" value="Unassembled WGS sequence"/>
</dbReference>
<evidence type="ECO:0000313" key="1">
    <source>
        <dbReference type="EMBL" id="GFG70879.1"/>
    </source>
</evidence>
<name>A0A7I9XLT6_9MYCO</name>
<evidence type="ECO:0000313" key="2">
    <source>
        <dbReference type="Proteomes" id="UP000465263"/>
    </source>
</evidence>
<proteinExistence type="predicted"/>
<sequence length="108" mass="11969">MDTNGSAVTNNPSRIESATVPRTVCSMTRLRRMYIDLLLDQGVGRIVSPRHRLVQREHGDSRTGFPPPTAWNVIFADYQFGHGLPVITVPWAALTDVLAPDMAVLAQR</sequence>
<organism evidence="1 2">
    <name type="scientific">Mycolicibacter senuensis</name>
    <dbReference type="NCBI Taxonomy" id="386913"/>
    <lineage>
        <taxon>Bacteria</taxon>
        <taxon>Bacillati</taxon>
        <taxon>Actinomycetota</taxon>
        <taxon>Actinomycetes</taxon>
        <taxon>Mycobacteriales</taxon>
        <taxon>Mycobacteriaceae</taxon>
        <taxon>Mycolicibacter</taxon>
    </lineage>
</organism>
<reference evidence="1 2" key="1">
    <citation type="journal article" date="2019" name="Emerg. Microbes Infect.">
        <title>Comprehensive subspecies identification of 175 nontuberculous mycobacteria species based on 7547 genomic profiles.</title>
        <authorList>
            <person name="Matsumoto Y."/>
            <person name="Kinjo T."/>
            <person name="Motooka D."/>
            <person name="Nabeya D."/>
            <person name="Jung N."/>
            <person name="Uechi K."/>
            <person name="Horii T."/>
            <person name="Iida T."/>
            <person name="Fujita J."/>
            <person name="Nakamura S."/>
        </authorList>
    </citation>
    <scope>NUCLEOTIDE SEQUENCE [LARGE SCALE GENOMIC DNA]</scope>
    <source>
        <strain evidence="1 2">JCM 16017</strain>
    </source>
</reference>
<keyword evidence="2" id="KW-1185">Reference proteome</keyword>
<accession>A0A7I9XLT6</accession>
<gene>
    <name evidence="1" type="ORF">MSEN_25990</name>
</gene>
<comment type="caution">
    <text evidence="1">The sequence shown here is derived from an EMBL/GenBank/DDBJ whole genome shotgun (WGS) entry which is preliminary data.</text>
</comment>
<protein>
    <submittedName>
        <fullName evidence="1">Uncharacterized protein</fullName>
    </submittedName>
</protein>
<dbReference type="AlphaFoldDB" id="A0A7I9XLT6"/>
<dbReference type="EMBL" id="BLKV01000002">
    <property type="protein sequence ID" value="GFG70879.1"/>
    <property type="molecule type" value="Genomic_DNA"/>
</dbReference>